<proteinExistence type="inferred from homology"/>
<protein>
    <recommendedName>
        <fullName evidence="7">Enhancer of polycomb-like protein</fullName>
    </recommendedName>
</protein>
<evidence type="ECO:0000256" key="6">
    <source>
        <dbReference type="ARBA" id="ARBA00025513"/>
    </source>
</evidence>
<evidence type="ECO:0000313" key="11">
    <source>
        <dbReference type="EMBL" id="EMG45966.1"/>
    </source>
</evidence>
<keyword evidence="4 7" id="KW-0804">Transcription</keyword>
<reference evidence="11 12" key="1">
    <citation type="submission" date="2013-02" db="EMBL/GenBank/DDBJ databases">
        <title>Genome sequence of Candida maltosa Xu316, a potential industrial strain for xylitol and ethanol production.</title>
        <authorList>
            <person name="Yu J."/>
            <person name="Wang Q."/>
            <person name="Geng X."/>
            <person name="Bao W."/>
            <person name="He P."/>
            <person name="Cai J."/>
        </authorList>
    </citation>
    <scope>NUCLEOTIDE SEQUENCE [LARGE SCALE GENOMIC DNA]</scope>
    <source>
        <strain evidence="12">Xu316</strain>
    </source>
</reference>
<dbReference type="GO" id="GO:0005634">
    <property type="term" value="C:nucleus"/>
    <property type="evidence" value="ECO:0007669"/>
    <property type="project" value="UniProtKB-SubCell"/>
</dbReference>
<dbReference type="eggNOG" id="KOG2261">
    <property type="taxonomic scope" value="Eukaryota"/>
</dbReference>
<feature type="domain" description="Enhancer of polycomb-like N-terminal" evidence="10">
    <location>
        <begin position="25"/>
        <end position="183"/>
    </location>
</feature>
<feature type="coiled-coil region" evidence="8">
    <location>
        <begin position="335"/>
        <end position="363"/>
    </location>
</feature>
<keyword evidence="5 7" id="KW-0539">Nucleus</keyword>
<gene>
    <name evidence="11" type="ORF">G210_3809</name>
</gene>
<organism evidence="11 12">
    <name type="scientific">Candida maltosa (strain Xu316)</name>
    <name type="common">Yeast</name>
    <dbReference type="NCBI Taxonomy" id="1245528"/>
    <lineage>
        <taxon>Eukaryota</taxon>
        <taxon>Fungi</taxon>
        <taxon>Dikarya</taxon>
        <taxon>Ascomycota</taxon>
        <taxon>Saccharomycotina</taxon>
        <taxon>Pichiomycetes</taxon>
        <taxon>Debaryomycetaceae</taxon>
        <taxon>Candida/Lodderomyces clade</taxon>
        <taxon>Candida</taxon>
    </lineage>
</organism>
<keyword evidence="12" id="KW-1185">Reference proteome</keyword>
<evidence type="ECO:0000256" key="2">
    <source>
        <dbReference type="ARBA" id="ARBA00008035"/>
    </source>
</evidence>
<keyword evidence="8" id="KW-0175">Coiled coil</keyword>
<comment type="subcellular location">
    <subcellularLocation>
        <location evidence="1 7">Nucleus</location>
    </subcellularLocation>
</comment>
<dbReference type="STRING" id="1245528.M3II10"/>
<comment type="similarity">
    <text evidence="2 7">Belongs to the enhancer of polycomb family.</text>
</comment>
<comment type="caution">
    <text evidence="11">The sequence shown here is derived from an EMBL/GenBank/DDBJ whole genome shotgun (WGS) entry which is preliminary data.</text>
</comment>
<dbReference type="Proteomes" id="UP000011777">
    <property type="component" value="Unassembled WGS sequence"/>
</dbReference>
<keyword evidence="3 7" id="KW-0805">Transcription regulation</keyword>
<evidence type="ECO:0000256" key="4">
    <source>
        <dbReference type="ARBA" id="ARBA00023163"/>
    </source>
</evidence>
<comment type="function">
    <text evidence="6">Component of the NuA4 histone acetyltransferase complex which is involved in transcriptional activation of selected genes principally by acetylation of nucleosomal histone H4 and H2A. The NuA4 complex is also involved in DNA repair. Involved in gene silencing by neighboring heterochromatin, blockage of the silencing spreading along the chromosome, and required for cell cycle progression through G2/M.</text>
</comment>
<dbReference type="OMA" id="MLGTKSY"/>
<feature type="region of interest" description="Disordered" evidence="9">
    <location>
        <begin position="455"/>
        <end position="474"/>
    </location>
</feature>
<evidence type="ECO:0000256" key="3">
    <source>
        <dbReference type="ARBA" id="ARBA00023015"/>
    </source>
</evidence>
<evidence type="ECO:0000256" key="9">
    <source>
        <dbReference type="SAM" id="MobiDB-lite"/>
    </source>
</evidence>
<feature type="compositionally biased region" description="Polar residues" evidence="9">
    <location>
        <begin position="9"/>
        <end position="19"/>
    </location>
</feature>
<feature type="region of interest" description="Disordered" evidence="9">
    <location>
        <begin position="44"/>
        <end position="64"/>
    </location>
</feature>
<sequence length="752" mass="87012">MAIAPPQNLPKSQGKSKQASAARFRQRKISTKVSLSILKETDLDSNQLEPSQINHLNPTSATQQQRDIHAVETGVDKTEEDEVHLQKVINAAQKALLGSKKDANVYIPTPDASRIWPEASRYYKQKFEEPESLIKFSSTVEDTIGVEYNLDEEDEVFYQSLCQQFPKNKISEVELEQVIDRFEYATRTLQPFLSMDPSNILSFEELSKFIIQDNKGNGNLEYISSTTLRDKLSKELQLPSSKFITILDKNQHGSSSTRALPKLLDLIGKKVYAYWCKRKIAARGRDITPRLKFEDRNDPSNQKEDDNDPYVCFRRREFRQARKTRRADTIGAERIRQLQKSLNKARELILNVAEREIAKLENLQSEHTLFKLRNETKNVKRELEIKGDDYLFFPHKKRKVVKIKDEDEDREKRKERKRQEQESAASPSGSKSQLQQSQNQQQQLQQQQAQAQAQQQQLQKQQESTNQPYVKLPPAKIPDMDLVTVSLVLNEKNDTIKRAVMEKLRKRREHDKGFINLTDDPYQPYFDISSNRAQEVSHIPYSSIAATYYHQFNTSNYLGDPLKKLVEEEKPLPGVKTFLGSNGELVPSKAFPHISSLLQDKLKRSASGSPGYIERLLESVEAHDFSSYTNGFKNTETKDSQPLVTFPERIRKRIGRSRRTFLDYQYHHHHHHRNAASTFFEKESVPASQPNGEIRDIYCNEDAMKRLESKWRFDNEYDTPEPFSLDPSRLNGISPSTQSIRFGSMLLNRTRK</sequence>
<evidence type="ECO:0000256" key="5">
    <source>
        <dbReference type="ARBA" id="ARBA00023242"/>
    </source>
</evidence>
<accession>M3II10</accession>
<evidence type="ECO:0000256" key="8">
    <source>
        <dbReference type="SAM" id="Coils"/>
    </source>
</evidence>
<dbReference type="GO" id="GO:0006357">
    <property type="term" value="P:regulation of transcription by RNA polymerase II"/>
    <property type="evidence" value="ECO:0007669"/>
    <property type="project" value="InterPro"/>
</dbReference>
<dbReference type="InterPro" id="IPR019542">
    <property type="entry name" value="Enhancer_polycomb-like_N"/>
</dbReference>
<feature type="region of interest" description="Disordered" evidence="9">
    <location>
        <begin position="404"/>
        <end position="448"/>
    </location>
</feature>
<feature type="compositionally biased region" description="Low complexity" evidence="9">
    <location>
        <begin position="430"/>
        <end position="448"/>
    </location>
</feature>
<dbReference type="EMBL" id="AOGT01002237">
    <property type="protein sequence ID" value="EMG45966.1"/>
    <property type="molecule type" value="Genomic_DNA"/>
</dbReference>
<dbReference type="HOGENOM" id="CLU_010580_0_0_1"/>
<evidence type="ECO:0000256" key="7">
    <source>
        <dbReference type="RuleBase" id="RU361124"/>
    </source>
</evidence>
<dbReference type="InterPro" id="IPR024943">
    <property type="entry name" value="Enhancer_polycomb"/>
</dbReference>
<evidence type="ECO:0000256" key="1">
    <source>
        <dbReference type="ARBA" id="ARBA00004123"/>
    </source>
</evidence>
<evidence type="ECO:0000259" key="10">
    <source>
        <dbReference type="Pfam" id="PF10513"/>
    </source>
</evidence>
<dbReference type="GO" id="GO:0035267">
    <property type="term" value="C:NuA4 histone acetyltransferase complex"/>
    <property type="evidence" value="ECO:0007669"/>
    <property type="project" value="InterPro"/>
</dbReference>
<name>M3II10_CANMX</name>
<dbReference type="AlphaFoldDB" id="M3II10"/>
<evidence type="ECO:0000313" key="12">
    <source>
        <dbReference type="Proteomes" id="UP000011777"/>
    </source>
</evidence>
<dbReference type="PANTHER" id="PTHR14898">
    <property type="entry name" value="ENHANCER OF POLYCOMB"/>
    <property type="match status" value="1"/>
</dbReference>
<feature type="region of interest" description="Disordered" evidence="9">
    <location>
        <begin position="1"/>
        <end position="26"/>
    </location>
</feature>
<dbReference type="Pfam" id="PF10513">
    <property type="entry name" value="EPL1"/>
    <property type="match status" value="1"/>
</dbReference>
<dbReference type="OrthoDB" id="435275at2759"/>